<dbReference type="InterPro" id="IPR039420">
    <property type="entry name" value="WalR-like"/>
</dbReference>
<feature type="domain" description="Response regulatory" evidence="7">
    <location>
        <begin position="6"/>
        <end position="122"/>
    </location>
</feature>
<evidence type="ECO:0000256" key="4">
    <source>
        <dbReference type="ARBA" id="ARBA00023163"/>
    </source>
</evidence>
<evidence type="ECO:0000259" key="6">
    <source>
        <dbReference type="PROSITE" id="PS50043"/>
    </source>
</evidence>
<accession>A0ABT7MZ56</accession>
<dbReference type="RefSeq" id="WP_286288665.1">
    <property type="nucleotide sequence ID" value="NZ_JASXSZ010000003.1"/>
</dbReference>
<dbReference type="PROSITE" id="PS50110">
    <property type="entry name" value="RESPONSE_REGULATORY"/>
    <property type="match status" value="1"/>
</dbReference>
<dbReference type="SMART" id="SM00448">
    <property type="entry name" value="REC"/>
    <property type="match status" value="1"/>
</dbReference>
<evidence type="ECO:0000256" key="3">
    <source>
        <dbReference type="ARBA" id="ARBA00023125"/>
    </source>
</evidence>
<organism evidence="8 9">
    <name type="scientific">Microbacterium candidum</name>
    <dbReference type="NCBI Taxonomy" id="3041922"/>
    <lineage>
        <taxon>Bacteria</taxon>
        <taxon>Bacillati</taxon>
        <taxon>Actinomycetota</taxon>
        <taxon>Actinomycetes</taxon>
        <taxon>Micrococcales</taxon>
        <taxon>Microbacteriaceae</taxon>
        <taxon>Microbacterium</taxon>
    </lineage>
</organism>
<sequence length="209" mass="21879">MTDALRIVVVDDHPVVRDGLVGILAQADGIEVVGTGGTGADAVHLARTAHPDVLVLDLRMPRMTGVEAIRTLREGGDDVPILVLTTFDADDDAVAALRAGATGYLLKDAGRDELVAAVRATARREPVLAPSVAAMLVRGVRPDPEAGVLTEREQEVLQLVAEGNTNAAVGRALFISQSTVKTHLLNVYAKLGVPDRAAAVAAAYRRGIL</sequence>
<dbReference type="Proteomes" id="UP001235064">
    <property type="component" value="Unassembled WGS sequence"/>
</dbReference>
<dbReference type="InterPro" id="IPR011006">
    <property type="entry name" value="CheY-like_superfamily"/>
</dbReference>
<keyword evidence="4" id="KW-0804">Transcription</keyword>
<comment type="caution">
    <text evidence="8">The sequence shown here is derived from an EMBL/GenBank/DDBJ whole genome shotgun (WGS) entry which is preliminary data.</text>
</comment>
<gene>
    <name evidence="8" type="ORF">QSV35_10335</name>
</gene>
<dbReference type="PRINTS" id="PR00038">
    <property type="entry name" value="HTHLUXR"/>
</dbReference>
<evidence type="ECO:0000256" key="5">
    <source>
        <dbReference type="PROSITE-ProRule" id="PRU00169"/>
    </source>
</evidence>
<reference evidence="8 9" key="1">
    <citation type="submission" date="2023-06" db="EMBL/GenBank/DDBJ databases">
        <title>Microbacterium sp. nov., isolated from a waste landfill.</title>
        <authorList>
            <person name="Wen W."/>
        </authorList>
    </citation>
    <scope>NUCLEOTIDE SEQUENCE [LARGE SCALE GENOMIC DNA]</scope>
    <source>
        <strain evidence="8 9">ASV49</strain>
    </source>
</reference>
<feature type="modified residue" description="4-aspartylphosphate" evidence="5">
    <location>
        <position position="57"/>
    </location>
</feature>
<evidence type="ECO:0000256" key="1">
    <source>
        <dbReference type="ARBA" id="ARBA00022553"/>
    </source>
</evidence>
<dbReference type="InterPro" id="IPR001789">
    <property type="entry name" value="Sig_transdc_resp-reg_receiver"/>
</dbReference>
<evidence type="ECO:0000313" key="9">
    <source>
        <dbReference type="Proteomes" id="UP001235064"/>
    </source>
</evidence>
<dbReference type="Gene3D" id="3.40.50.2300">
    <property type="match status" value="1"/>
</dbReference>
<dbReference type="Pfam" id="PF00196">
    <property type="entry name" value="GerE"/>
    <property type="match status" value="1"/>
</dbReference>
<dbReference type="Pfam" id="PF00072">
    <property type="entry name" value="Response_reg"/>
    <property type="match status" value="1"/>
</dbReference>
<dbReference type="InterPro" id="IPR000792">
    <property type="entry name" value="Tscrpt_reg_LuxR_C"/>
</dbReference>
<dbReference type="SUPFAM" id="SSF46894">
    <property type="entry name" value="C-terminal effector domain of the bipartite response regulators"/>
    <property type="match status" value="1"/>
</dbReference>
<dbReference type="CDD" id="cd06170">
    <property type="entry name" value="LuxR_C_like"/>
    <property type="match status" value="1"/>
</dbReference>
<keyword evidence="3" id="KW-0238">DNA-binding</keyword>
<keyword evidence="1 5" id="KW-0597">Phosphoprotein</keyword>
<keyword evidence="9" id="KW-1185">Reference proteome</keyword>
<keyword evidence="2" id="KW-0805">Transcription regulation</keyword>
<dbReference type="PANTHER" id="PTHR43214">
    <property type="entry name" value="TWO-COMPONENT RESPONSE REGULATOR"/>
    <property type="match status" value="1"/>
</dbReference>
<dbReference type="PROSITE" id="PS50043">
    <property type="entry name" value="HTH_LUXR_2"/>
    <property type="match status" value="1"/>
</dbReference>
<evidence type="ECO:0000313" key="8">
    <source>
        <dbReference type="EMBL" id="MDL9979730.1"/>
    </source>
</evidence>
<dbReference type="CDD" id="cd17535">
    <property type="entry name" value="REC_NarL-like"/>
    <property type="match status" value="1"/>
</dbReference>
<name>A0ABT7MZ56_9MICO</name>
<dbReference type="InterPro" id="IPR058245">
    <property type="entry name" value="NreC/VraR/RcsB-like_REC"/>
</dbReference>
<dbReference type="SMART" id="SM00421">
    <property type="entry name" value="HTH_LUXR"/>
    <property type="match status" value="1"/>
</dbReference>
<feature type="domain" description="HTH luxR-type" evidence="6">
    <location>
        <begin position="142"/>
        <end position="207"/>
    </location>
</feature>
<evidence type="ECO:0000259" key="7">
    <source>
        <dbReference type="PROSITE" id="PS50110"/>
    </source>
</evidence>
<dbReference type="PANTHER" id="PTHR43214:SF24">
    <property type="entry name" value="TRANSCRIPTIONAL REGULATORY PROTEIN NARL-RELATED"/>
    <property type="match status" value="1"/>
</dbReference>
<dbReference type="SUPFAM" id="SSF52172">
    <property type="entry name" value="CheY-like"/>
    <property type="match status" value="1"/>
</dbReference>
<proteinExistence type="predicted"/>
<evidence type="ECO:0000256" key="2">
    <source>
        <dbReference type="ARBA" id="ARBA00023015"/>
    </source>
</evidence>
<dbReference type="PROSITE" id="PS00622">
    <property type="entry name" value="HTH_LUXR_1"/>
    <property type="match status" value="1"/>
</dbReference>
<protein>
    <submittedName>
        <fullName evidence="8">Response regulator transcription factor</fullName>
    </submittedName>
</protein>
<dbReference type="InterPro" id="IPR016032">
    <property type="entry name" value="Sig_transdc_resp-reg_C-effctor"/>
</dbReference>
<dbReference type="EMBL" id="JASXSZ010000003">
    <property type="protein sequence ID" value="MDL9979730.1"/>
    <property type="molecule type" value="Genomic_DNA"/>
</dbReference>